<evidence type="ECO:0000256" key="2">
    <source>
        <dbReference type="ARBA" id="ARBA00004651"/>
    </source>
</evidence>
<dbReference type="Pfam" id="PF01292">
    <property type="entry name" value="Ni_hydr_CYTB"/>
    <property type="match status" value="1"/>
</dbReference>
<evidence type="ECO:0000256" key="4">
    <source>
        <dbReference type="ARBA" id="ARBA00022475"/>
    </source>
</evidence>
<comment type="cofactor">
    <cofactor evidence="1">
        <name>heme b</name>
        <dbReference type="ChEBI" id="CHEBI:60344"/>
    </cofactor>
</comment>
<dbReference type="GO" id="GO:0022904">
    <property type="term" value="P:respiratory electron transport chain"/>
    <property type="evidence" value="ECO:0007669"/>
    <property type="project" value="InterPro"/>
</dbReference>
<evidence type="ECO:0000313" key="15">
    <source>
        <dbReference type="EMBL" id="RFF29631.1"/>
    </source>
</evidence>
<reference evidence="15 16" key="1">
    <citation type="submission" date="2018-08" db="EMBL/GenBank/DDBJ databases">
        <title>Wenzhouxiangella salilacus sp. nov., a novel bacterium isolated from a saline lake in Xinjiang Province, China.</title>
        <authorList>
            <person name="Han S."/>
        </authorList>
    </citation>
    <scope>NUCLEOTIDE SEQUENCE [LARGE SCALE GENOMIC DNA]</scope>
    <source>
        <strain evidence="15 16">XDB06</strain>
    </source>
</reference>
<dbReference type="PANTHER" id="PTHR30529:SF1">
    <property type="entry name" value="CYTOCHROME B561 HOMOLOG 2"/>
    <property type="match status" value="1"/>
</dbReference>
<evidence type="ECO:0000256" key="1">
    <source>
        <dbReference type="ARBA" id="ARBA00001970"/>
    </source>
</evidence>
<dbReference type="GO" id="GO:0046872">
    <property type="term" value="F:metal ion binding"/>
    <property type="evidence" value="ECO:0007669"/>
    <property type="project" value="UniProtKB-KW"/>
</dbReference>
<keyword evidence="10" id="KW-0408">Iron</keyword>
<evidence type="ECO:0000256" key="6">
    <source>
        <dbReference type="ARBA" id="ARBA00022692"/>
    </source>
</evidence>
<comment type="subcellular location">
    <subcellularLocation>
        <location evidence="2">Cell membrane</location>
        <topology evidence="2">Multi-pass membrane protein</topology>
    </subcellularLocation>
</comment>
<dbReference type="InterPro" id="IPR052168">
    <property type="entry name" value="Cytochrome_b561_oxidase"/>
</dbReference>
<keyword evidence="16" id="KW-1185">Reference proteome</keyword>
<evidence type="ECO:0000256" key="7">
    <source>
        <dbReference type="ARBA" id="ARBA00022723"/>
    </source>
</evidence>
<evidence type="ECO:0000313" key="16">
    <source>
        <dbReference type="Proteomes" id="UP000260351"/>
    </source>
</evidence>
<evidence type="ECO:0000256" key="8">
    <source>
        <dbReference type="ARBA" id="ARBA00022982"/>
    </source>
</evidence>
<organism evidence="15 16">
    <name type="scientific">Wenzhouxiangella sediminis</name>
    <dbReference type="NCBI Taxonomy" id="1792836"/>
    <lineage>
        <taxon>Bacteria</taxon>
        <taxon>Pseudomonadati</taxon>
        <taxon>Pseudomonadota</taxon>
        <taxon>Gammaproteobacteria</taxon>
        <taxon>Chromatiales</taxon>
        <taxon>Wenzhouxiangellaceae</taxon>
        <taxon>Wenzhouxiangella</taxon>
    </lineage>
</organism>
<sequence>MAGGACVSLPIRNTERAYGLVSQTFHWLVVALIVVQYIWAWRIDEVEGLRDRLELVTQHKTIGMTILSLAVLRLLWRLFNRPPPLPAHMPRWEQIAAHAGHWMLYGLIFVIPLSGWAYSSAAGYGDYWWGPVDFPSIAPKSEDLEDLFHELHEWLTTALAFVAIGHALAALRHHFWIKDDVLKRMLPIWRKN</sequence>
<gene>
    <name evidence="15" type="ORF">DZC52_12120</name>
</gene>
<feature type="transmembrane region" description="Helical" evidence="13">
    <location>
        <begin position="20"/>
        <end position="41"/>
    </location>
</feature>
<keyword evidence="8" id="KW-0249">Electron transport</keyword>
<dbReference type="EMBL" id="QUZK01000044">
    <property type="protein sequence ID" value="RFF29631.1"/>
    <property type="molecule type" value="Genomic_DNA"/>
</dbReference>
<dbReference type="GO" id="GO:0009055">
    <property type="term" value="F:electron transfer activity"/>
    <property type="evidence" value="ECO:0007669"/>
    <property type="project" value="InterPro"/>
</dbReference>
<keyword evidence="6 13" id="KW-0812">Transmembrane</keyword>
<proteinExistence type="inferred from homology"/>
<keyword evidence="11 13" id="KW-0472">Membrane</keyword>
<dbReference type="InterPro" id="IPR011577">
    <property type="entry name" value="Cyt_b561_bac/Ni-Hgenase"/>
</dbReference>
<protein>
    <submittedName>
        <fullName evidence="15">Cytochrome b</fullName>
    </submittedName>
</protein>
<comment type="caution">
    <text evidence="15">The sequence shown here is derived from an EMBL/GenBank/DDBJ whole genome shotgun (WGS) entry which is preliminary data.</text>
</comment>
<dbReference type="AlphaFoldDB" id="A0A3E1K6J4"/>
<keyword evidence="5" id="KW-0349">Heme</keyword>
<keyword evidence="3" id="KW-0813">Transport</keyword>
<comment type="similarity">
    <text evidence="12">Belongs to the cytochrome b561 family.</text>
</comment>
<evidence type="ECO:0000256" key="11">
    <source>
        <dbReference type="ARBA" id="ARBA00023136"/>
    </source>
</evidence>
<dbReference type="SUPFAM" id="SSF81342">
    <property type="entry name" value="Transmembrane di-heme cytochromes"/>
    <property type="match status" value="1"/>
</dbReference>
<keyword evidence="7" id="KW-0479">Metal-binding</keyword>
<evidence type="ECO:0000256" key="10">
    <source>
        <dbReference type="ARBA" id="ARBA00023004"/>
    </source>
</evidence>
<dbReference type="InterPro" id="IPR016174">
    <property type="entry name" value="Di-haem_cyt_TM"/>
</dbReference>
<feature type="transmembrane region" description="Helical" evidence="13">
    <location>
        <begin position="61"/>
        <end position="79"/>
    </location>
</feature>
<evidence type="ECO:0000256" key="5">
    <source>
        <dbReference type="ARBA" id="ARBA00022617"/>
    </source>
</evidence>
<evidence type="ECO:0000256" key="13">
    <source>
        <dbReference type="SAM" id="Phobius"/>
    </source>
</evidence>
<feature type="transmembrane region" description="Helical" evidence="13">
    <location>
        <begin position="99"/>
        <end position="118"/>
    </location>
</feature>
<evidence type="ECO:0000259" key="14">
    <source>
        <dbReference type="Pfam" id="PF01292"/>
    </source>
</evidence>
<evidence type="ECO:0000256" key="9">
    <source>
        <dbReference type="ARBA" id="ARBA00022989"/>
    </source>
</evidence>
<evidence type="ECO:0000256" key="3">
    <source>
        <dbReference type="ARBA" id="ARBA00022448"/>
    </source>
</evidence>
<dbReference type="GO" id="GO:0005886">
    <property type="term" value="C:plasma membrane"/>
    <property type="evidence" value="ECO:0007669"/>
    <property type="project" value="UniProtKB-SubCell"/>
</dbReference>
<dbReference type="GO" id="GO:0020037">
    <property type="term" value="F:heme binding"/>
    <property type="evidence" value="ECO:0007669"/>
    <property type="project" value="TreeGrafter"/>
</dbReference>
<feature type="transmembrane region" description="Helical" evidence="13">
    <location>
        <begin position="154"/>
        <end position="175"/>
    </location>
</feature>
<dbReference type="Proteomes" id="UP000260351">
    <property type="component" value="Unassembled WGS sequence"/>
</dbReference>
<accession>A0A3E1K6J4</accession>
<evidence type="ECO:0000256" key="12">
    <source>
        <dbReference type="ARBA" id="ARBA00037975"/>
    </source>
</evidence>
<feature type="domain" description="Cytochrome b561 bacterial/Ni-hydrogenase" evidence="14">
    <location>
        <begin position="18"/>
        <end position="187"/>
    </location>
</feature>
<dbReference type="OrthoDB" id="9793784at2"/>
<dbReference type="PANTHER" id="PTHR30529">
    <property type="entry name" value="CYTOCHROME B561"/>
    <property type="match status" value="1"/>
</dbReference>
<keyword evidence="4" id="KW-1003">Cell membrane</keyword>
<keyword evidence="9 13" id="KW-1133">Transmembrane helix</keyword>
<name>A0A3E1K6J4_9GAMM</name>